<organism evidence="1">
    <name type="scientific">marine sediment metagenome</name>
    <dbReference type="NCBI Taxonomy" id="412755"/>
    <lineage>
        <taxon>unclassified sequences</taxon>
        <taxon>metagenomes</taxon>
        <taxon>ecological metagenomes</taxon>
    </lineage>
</organism>
<evidence type="ECO:0008006" key="2">
    <source>
        <dbReference type="Google" id="ProtNLM"/>
    </source>
</evidence>
<dbReference type="InterPro" id="IPR011990">
    <property type="entry name" value="TPR-like_helical_dom_sf"/>
</dbReference>
<evidence type="ECO:0000313" key="1">
    <source>
        <dbReference type="EMBL" id="GAF68299.1"/>
    </source>
</evidence>
<dbReference type="Gene3D" id="1.25.40.10">
    <property type="entry name" value="Tetratricopeptide repeat domain"/>
    <property type="match status" value="1"/>
</dbReference>
<comment type="caution">
    <text evidence="1">The sequence shown here is derived from an EMBL/GenBank/DDBJ whole genome shotgun (WGS) entry which is preliminary data.</text>
</comment>
<feature type="non-terminal residue" evidence="1">
    <location>
        <position position="1"/>
    </location>
</feature>
<proteinExistence type="predicted"/>
<reference evidence="1" key="1">
    <citation type="journal article" date="2014" name="Front. Microbiol.">
        <title>High frequency of phylogenetically diverse reductive dehalogenase-homologous genes in deep subseafloor sedimentary metagenomes.</title>
        <authorList>
            <person name="Kawai M."/>
            <person name="Futagami T."/>
            <person name="Toyoda A."/>
            <person name="Takaki Y."/>
            <person name="Nishi S."/>
            <person name="Hori S."/>
            <person name="Arai W."/>
            <person name="Tsubouchi T."/>
            <person name="Morono Y."/>
            <person name="Uchiyama I."/>
            <person name="Ito T."/>
            <person name="Fujiyama A."/>
            <person name="Inagaki F."/>
            <person name="Takami H."/>
        </authorList>
    </citation>
    <scope>NUCLEOTIDE SEQUENCE</scope>
    <source>
        <strain evidence="1">Expedition CK06-06</strain>
    </source>
</reference>
<protein>
    <recommendedName>
        <fullName evidence="2">TolC family protein</fullName>
    </recommendedName>
</protein>
<dbReference type="EMBL" id="BARS01007686">
    <property type="protein sequence ID" value="GAF68299.1"/>
    <property type="molecule type" value="Genomic_DNA"/>
</dbReference>
<dbReference type="AlphaFoldDB" id="X0RHF0"/>
<gene>
    <name evidence="1" type="ORF">S01H1_14755</name>
</gene>
<sequence length="157" mass="17385">LHLEALKDYIGGATAPAKKTIELGDSQTFISKKAYGSSIVSISEKTIEAVGLTSLANTLSGQSRYDEALVELRKAQKLFSEAKELTDNLSPPPQYQKSYDYHVKALNLDIKGVQLDIQAREHLMNGEYELANLELEQAIEAYKEAISYAELSLSTMR</sequence>
<accession>X0RHF0</accession>
<name>X0RHF0_9ZZZZ</name>
<dbReference type="SUPFAM" id="SSF48452">
    <property type="entry name" value="TPR-like"/>
    <property type="match status" value="1"/>
</dbReference>